<dbReference type="InterPro" id="IPR036047">
    <property type="entry name" value="F-box-like_dom_sf"/>
</dbReference>
<proteinExistence type="predicted"/>
<dbReference type="AlphaFoldDB" id="A0A9P6CES3"/>
<keyword evidence="3" id="KW-1185">Reference proteome</keyword>
<dbReference type="PROSITE" id="PS50181">
    <property type="entry name" value="FBOX"/>
    <property type="match status" value="1"/>
</dbReference>
<reference evidence="2" key="1">
    <citation type="submission" date="2020-11" db="EMBL/GenBank/DDBJ databases">
        <authorList>
            <consortium name="DOE Joint Genome Institute"/>
            <person name="Ahrendt S."/>
            <person name="Riley R."/>
            <person name="Andreopoulos W."/>
            <person name="Labutti K."/>
            <person name="Pangilinan J."/>
            <person name="Ruiz-Duenas F.J."/>
            <person name="Barrasa J.M."/>
            <person name="Sanchez-Garcia M."/>
            <person name="Camarero S."/>
            <person name="Miyauchi S."/>
            <person name="Serrano A."/>
            <person name="Linde D."/>
            <person name="Babiker R."/>
            <person name="Drula E."/>
            <person name="Ayuso-Fernandez I."/>
            <person name="Pacheco R."/>
            <person name="Padilla G."/>
            <person name="Ferreira P."/>
            <person name="Barriuso J."/>
            <person name="Kellner H."/>
            <person name="Castanera R."/>
            <person name="Alfaro M."/>
            <person name="Ramirez L."/>
            <person name="Pisabarro A.G."/>
            <person name="Kuo A."/>
            <person name="Tritt A."/>
            <person name="Lipzen A."/>
            <person name="He G."/>
            <person name="Yan M."/>
            <person name="Ng V."/>
            <person name="Cullen D."/>
            <person name="Martin F."/>
            <person name="Rosso M.-N."/>
            <person name="Henrissat B."/>
            <person name="Hibbett D."/>
            <person name="Martinez A.T."/>
            <person name="Grigoriev I.V."/>
        </authorList>
    </citation>
    <scope>NUCLEOTIDE SEQUENCE</scope>
    <source>
        <strain evidence="2">CBS 247.69</strain>
    </source>
</reference>
<gene>
    <name evidence="2" type="ORF">BDZ94DRAFT_1271060</name>
</gene>
<name>A0A9P6CES3_9AGAR</name>
<organism evidence="2 3">
    <name type="scientific">Collybia nuda</name>
    <dbReference type="NCBI Taxonomy" id="64659"/>
    <lineage>
        <taxon>Eukaryota</taxon>
        <taxon>Fungi</taxon>
        <taxon>Dikarya</taxon>
        <taxon>Basidiomycota</taxon>
        <taxon>Agaricomycotina</taxon>
        <taxon>Agaricomycetes</taxon>
        <taxon>Agaricomycetidae</taxon>
        <taxon>Agaricales</taxon>
        <taxon>Tricholomatineae</taxon>
        <taxon>Clitocybaceae</taxon>
        <taxon>Collybia</taxon>
    </lineage>
</organism>
<evidence type="ECO:0000313" key="3">
    <source>
        <dbReference type="Proteomes" id="UP000807353"/>
    </source>
</evidence>
<feature type="domain" description="F-box" evidence="1">
    <location>
        <begin position="19"/>
        <end position="52"/>
    </location>
</feature>
<sequence length="100" mass="11600">MPSGCKSDSRAPHMVVLTPAQITDLPPELLHDICSEFDTRALVRLSHTCRRLLHVTWPLIFKHQIAHLQFWMDSGYLVTAPRMEMKGLVQFEDIRLDYLL</sequence>
<accession>A0A9P6CES3</accession>
<protein>
    <recommendedName>
        <fullName evidence="1">F-box domain-containing protein</fullName>
    </recommendedName>
</protein>
<comment type="caution">
    <text evidence="2">The sequence shown here is derived from an EMBL/GenBank/DDBJ whole genome shotgun (WGS) entry which is preliminary data.</text>
</comment>
<dbReference type="Pfam" id="PF12937">
    <property type="entry name" value="F-box-like"/>
    <property type="match status" value="1"/>
</dbReference>
<dbReference type="SUPFAM" id="SSF81383">
    <property type="entry name" value="F-box domain"/>
    <property type="match status" value="1"/>
</dbReference>
<evidence type="ECO:0000313" key="2">
    <source>
        <dbReference type="EMBL" id="KAF9458273.1"/>
    </source>
</evidence>
<dbReference type="InterPro" id="IPR001810">
    <property type="entry name" value="F-box_dom"/>
</dbReference>
<evidence type="ECO:0000259" key="1">
    <source>
        <dbReference type="PROSITE" id="PS50181"/>
    </source>
</evidence>
<dbReference type="EMBL" id="MU150345">
    <property type="protein sequence ID" value="KAF9458273.1"/>
    <property type="molecule type" value="Genomic_DNA"/>
</dbReference>
<dbReference type="Proteomes" id="UP000807353">
    <property type="component" value="Unassembled WGS sequence"/>
</dbReference>
<dbReference type="Gene3D" id="1.20.1280.50">
    <property type="match status" value="1"/>
</dbReference>